<evidence type="ECO:0000256" key="1">
    <source>
        <dbReference type="ARBA" id="ARBA00005801"/>
    </source>
</evidence>
<dbReference type="InterPro" id="IPR000045">
    <property type="entry name" value="Prepilin_IV_endopep_pep"/>
</dbReference>
<keyword evidence="4" id="KW-0808">Transferase</keyword>
<dbReference type="GO" id="GO:0005886">
    <property type="term" value="C:plasma membrane"/>
    <property type="evidence" value="ECO:0007669"/>
    <property type="project" value="TreeGrafter"/>
</dbReference>
<accession>A0A561UFL9</accession>
<gene>
    <name evidence="4" type="ORF">FHX73_111970</name>
</gene>
<dbReference type="Pfam" id="PF01478">
    <property type="entry name" value="Peptidase_A24"/>
    <property type="match status" value="1"/>
</dbReference>
<feature type="transmembrane region" description="Helical" evidence="2">
    <location>
        <begin position="87"/>
        <end position="105"/>
    </location>
</feature>
<dbReference type="GO" id="GO:0008168">
    <property type="term" value="F:methyltransferase activity"/>
    <property type="evidence" value="ECO:0007669"/>
    <property type="project" value="UniProtKB-KW"/>
</dbReference>
<protein>
    <submittedName>
        <fullName evidence="4">Leader peptidase (Prepilin peptidase)/N-methyltransferase</fullName>
    </submittedName>
</protein>
<dbReference type="GO" id="GO:0004190">
    <property type="term" value="F:aspartic-type endopeptidase activity"/>
    <property type="evidence" value="ECO:0007669"/>
    <property type="project" value="InterPro"/>
</dbReference>
<feature type="transmembrane region" description="Helical" evidence="2">
    <location>
        <begin position="183"/>
        <end position="205"/>
    </location>
</feature>
<comment type="caution">
    <text evidence="4">The sequence shown here is derived from an EMBL/GenBank/DDBJ whole genome shotgun (WGS) entry which is preliminary data.</text>
</comment>
<keyword evidence="5" id="KW-1185">Reference proteome</keyword>
<dbReference type="InterPro" id="IPR050882">
    <property type="entry name" value="Prepilin_peptidase/N-MTase"/>
</dbReference>
<reference evidence="4 5" key="1">
    <citation type="submission" date="2019-06" db="EMBL/GenBank/DDBJ databases">
        <title>Sequencing the genomes of 1000 actinobacteria strains.</title>
        <authorList>
            <person name="Klenk H.-P."/>
        </authorList>
    </citation>
    <scope>NUCLEOTIDE SEQUENCE [LARGE SCALE GENOMIC DNA]</scope>
    <source>
        <strain evidence="4 5">DSM 44826</strain>
    </source>
</reference>
<evidence type="ECO:0000256" key="2">
    <source>
        <dbReference type="SAM" id="Phobius"/>
    </source>
</evidence>
<dbReference type="EMBL" id="VIWT01000001">
    <property type="protein sequence ID" value="TWF98167.1"/>
    <property type="molecule type" value="Genomic_DNA"/>
</dbReference>
<dbReference type="Proteomes" id="UP000317940">
    <property type="component" value="Unassembled WGS sequence"/>
</dbReference>
<dbReference type="Gene3D" id="1.20.120.1220">
    <property type="match status" value="1"/>
</dbReference>
<evidence type="ECO:0000313" key="5">
    <source>
        <dbReference type="Proteomes" id="UP000317940"/>
    </source>
</evidence>
<dbReference type="RefSeq" id="WP_170304881.1">
    <property type="nucleotide sequence ID" value="NZ_BAAAMZ010000018.1"/>
</dbReference>
<keyword evidence="4" id="KW-0489">Methyltransferase</keyword>
<name>A0A561UFL9_9ACTN</name>
<dbReference type="PANTHER" id="PTHR30487:SF0">
    <property type="entry name" value="PREPILIN LEADER PEPTIDASE_N-METHYLTRANSFERASE-RELATED"/>
    <property type="match status" value="1"/>
</dbReference>
<dbReference type="AlphaFoldDB" id="A0A561UFL9"/>
<feature type="domain" description="Prepilin type IV endopeptidase peptidase" evidence="3">
    <location>
        <begin position="92"/>
        <end position="198"/>
    </location>
</feature>
<sequence length="231" mass="23118">MIAESVGALVGVAAAPVLRGAAARLAVPWDEPVRRCACGRTPGWLPPSGRCPRCATAIGPAPLAVELVAAGAGAAVGAAADWPAGPVLAWVALLGVVLAFVDTAVHRLPDLLTLPLAGGTAALLLAAGLLDHRTDALTRSLYGALACLLLYGLLALLGPLGGGDVKLAPTLGALLAWYGWRPLLQGTMAAFLLAAAWGVVLLLTGRAKAKDPLPFGPCMLLGALLGVLTAG</sequence>
<proteinExistence type="inferred from homology"/>
<keyword evidence="2" id="KW-0472">Membrane</keyword>
<dbReference type="PANTHER" id="PTHR30487">
    <property type="entry name" value="TYPE 4 PREPILIN-LIKE PROTEINS LEADER PEPTIDE-PROCESSING ENZYME"/>
    <property type="match status" value="1"/>
</dbReference>
<keyword evidence="2" id="KW-1133">Transmembrane helix</keyword>
<feature type="transmembrane region" description="Helical" evidence="2">
    <location>
        <begin position="111"/>
        <end position="130"/>
    </location>
</feature>
<dbReference type="GO" id="GO:0006465">
    <property type="term" value="P:signal peptide processing"/>
    <property type="evidence" value="ECO:0007669"/>
    <property type="project" value="TreeGrafter"/>
</dbReference>
<dbReference type="GO" id="GO:0032259">
    <property type="term" value="P:methylation"/>
    <property type="evidence" value="ECO:0007669"/>
    <property type="project" value="UniProtKB-KW"/>
</dbReference>
<evidence type="ECO:0000313" key="4">
    <source>
        <dbReference type="EMBL" id="TWF98167.1"/>
    </source>
</evidence>
<comment type="similarity">
    <text evidence="1">Belongs to the peptidase A24 family.</text>
</comment>
<feature type="transmembrane region" description="Helical" evidence="2">
    <location>
        <begin position="142"/>
        <end position="163"/>
    </location>
</feature>
<evidence type="ECO:0000259" key="3">
    <source>
        <dbReference type="Pfam" id="PF01478"/>
    </source>
</evidence>
<organism evidence="4 5">
    <name type="scientific">Kitasatospora viridis</name>
    <dbReference type="NCBI Taxonomy" id="281105"/>
    <lineage>
        <taxon>Bacteria</taxon>
        <taxon>Bacillati</taxon>
        <taxon>Actinomycetota</taxon>
        <taxon>Actinomycetes</taxon>
        <taxon>Kitasatosporales</taxon>
        <taxon>Streptomycetaceae</taxon>
        <taxon>Kitasatospora</taxon>
    </lineage>
</organism>
<keyword evidence="2" id="KW-0812">Transmembrane</keyword>
<feature type="transmembrane region" description="Helical" evidence="2">
    <location>
        <begin position="212"/>
        <end position="230"/>
    </location>
</feature>